<sequence length="106" mass="12167">MNPWIVLLRKAAEDVSYEISEHAANRMLERNVLPTDLQNCCATGQVIDEQRFGADVKVVLESRDRNGIPFYAVVALSFPQPTVVTVCRFRKDTWADIGYLARRKRR</sequence>
<name>A0A845L661_9FIRM</name>
<proteinExistence type="predicted"/>
<keyword evidence="2" id="KW-1185">Reference proteome</keyword>
<evidence type="ECO:0000313" key="1">
    <source>
        <dbReference type="EMBL" id="MZP28411.1"/>
    </source>
</evidence>
<protein>
    <submittedName>
        <fullName evidence="1">DUF4258 domain-containing protein</fullName>
    </submittedName>
</protein>
<comment type="caution">
    <text evidence="1">The sequence shown here is derived from an EMBL/GenBank/DDBJ whole genome shotgun (WGS) entry which is preliminary data.</text>
</comment>
<dbReference type="EMBL" id="WXEY01000001">
    <property type="protein sequence ID" value="MZP28411.1"/>
    <property type="molecule type" value="Genomic_DNA"/>
</dbReference>
<reference evidence="1 2" key="1">
    <citation type="submission" date="2020-01" db="EMBL/GenBank/DDBJ databases">
        <title>Whole-genome sequence of Heliobacterium undosum DSM 13378.</title>
        <authorList>
            <person name="Kyndt J.A."/>
            <person name="Meyer T.E."/>
        </authorList>
    </citation>
    <scope>NUCLEOTIDE SEQUENCE [LARGE SCALE GENOMIC DNA]</scope>
    <source>
        <strain evidence="1 2">DSM 13378</strain>
    </source>
</reference>
<dbReference type="RefSeq" id="WP_161253794.1">
    <property type="nucleotide sequence ID" value="NZ_WXEY01000001.1"/>
</dbReference>
<accession>A0A845L661</accession>
<gene>
    <name evidence="1" type="ORF">GTO91_01570</name>
</gene>
<dbReference type="AlphaFoldDB" id="A0A845L661"/>
<evidence type="ECO:0000313" key="2">
    <source>
        <dbReference type="Proteomes" id="UP000463470"/>
    </source>
</evidence>
<dbReference type="InterPro" id="IPR025354">
    <property type="entry name" value="DUF4258"/>
</dbReference>
<dbReference type="Pfam" id="PF14076">
    <property type="entry name" value="DUF4258"/>
    <property type="match status" value="1"/>
</dbReference>
<dbReference type="Proteomes" id="UP000463470">
    <property type="component" value="Unassembled WGS sequence"/>
</dbReference>
<organism evidence="1 2">
    <name type="scientific">Heliomicrobium undosum</name>
    <dbReference type="NCBI Taxonomy" id="121734"/>
    <lineage>
        <taxon>Bacteria</taxon>
        <taxon>Bacillati</taxon>
        <taxon>Bacillota</taxon>
        <taxon>Clostridia</taxon>
        <taxon>Eubacteriales</taxon>
        <taxon>Heliobacteriaceae</taxon>
        <taxon>Heliomicrobium</taxon>
    </lineage>
</organism>
<dbReference type="OrthoDB" id="1724255at2"/>